<sequence length="166" mass="18889">MSNTWWDGAHTTVGHGIHSQYRAEFQKEWFNKETRRHDRAQSPERFFSPNASLHNGTGLIPGEPLEHRHHAMSKHLSELKLYQTAPPSGGFTTKVPTQPEVVGQQPVKTQHLPHLCHHHHFGWVPPTPQGPYAVVDSKVNHYKMGQAQNYNHKVFSKASLITSRKA</sequence>
<proteinExistence type="predicted"/>
<dbReference type="EMBL" id="HBFB01023555">
    <property type="protein sequence ID" value="CAD8687122.1"/>
    <property type="molecule type" value="Transcribed_RNA"/>
</dbReference>
<name>A0A7S0WWM3_9CHLO</name>
<reference evidence="2" key="1">
    <citation type="submission" date="2021-01" db="EMBL/GenBank/DDBJ databases">
        <authorList>
            <person name="Corre E."/>
            <person name="Pelletier E."/>
            <person name="Niang G."/>
            <person name="Scheremetjew M."/>
            <person name="Finn R."/>
            <person name="Kale V."/>
            <person name="Holt S."/>
            <person name="Cochrane G."/>
            <person name="Meng A."/>
            <person name="Brown T."/>
            <person name="Cohen L."/>
        </authorList>
    </citation>
    <scope>NUCLEOTIDE SEQUENCE</scope>
    <source>
        <strain evidence="2">SAG 11-49</strain>
    </source>
</reference>
<dbReference type="AlphaFoldDB" id="A0A7S0WWM3"/>
<protein>
    <submittedName>
        <fullName evidence="2">Uncharacterized protein</fullName>
    </submittedName>
</protein>
<gene>
    <name evidence="2" type="ORF">CLEI1391_LOCUS13268</name>
</gene>
<accession>A0A7S0WWM3</accession>
<organism evidence="2">
    <name type="scientific">Chlamydomonas leiostraca</name>
    <dbReference type="NCBI Taxonomy" id="1034604"/>
    <lineage>
        <taxon>Eukaryota</taxon>
        <taxon>Viridiplantae</taxon>
        <taxon>Chlorophyta</taxon>
        <taxon>core chlorophytes</taxon>
        <taxon>Chlorophyceae</taxon>
        <taxon>CS clade</taxon>
        <taxon>Chlamydomonadales</taxon>
        <taxon>Chlamydomonadaceae</taxon>
        <taxon>Chlamydomonas</taxon>
    </lineage>
</organism>
<evidence type="ECO:0000256" key="1">
    <source>
        <dbReference type="SAM" id="MobiDB-lite"/>
    </source>
</evidence>
<feature type="region of interest" description="Disordered" evidence="1">
    <location>
        <begin position="37"/>
        <end position="57"/>
    </location>
</feature>
<evidence type="ECO:0000313" key="2">
    <source>
        <dbReference type="EMBL" id="CAD8687122.1"/>
    </source>
</evidence>